<evidence type="ECO:0000313" key="3">
    <source>
        <dbReference type="Proteomes" id="UP000610760"/>
    </source>
</evidence>
<organism evidence="2 3">
    <name type="scientific">Fumia xinanensis</name>
    <dbReference type="NCBI Taxonomy" id="2763659"/>
    <lineage>
        <taxon>Bacteria</taxon>
        <taxon>Bacillati</taxon>
        <taxon>Bacillota</taxon>
        <taxon>Clostridia</taxon>
        <taxon>Eubacteriales</taxon>
        <taxon>Oscillospiraceae</taxon>
        <taxon>Fumia</taxon>
    </lineage>
</organism>
<evidence type="ECO:0000256" key="1">
    <source>
        <dbReference type="SAM" id="MobiDB-lite"/>
    </source>
</evidence>
<feature type="region of interest" description="Disordered" evidence="1">
    <location>
        <begin position="304"/>
        <end position="328"/>
    </location>
</feature>
<name>A0A926E3L9_9FIRM</name>
<dbReference type="Proteomes" id="UP000610760">
    <property type="component" value="Unassembled WGS sequence"/>
</dbReference>
<keyword evidence="3" id="KW-1185">Reference proteome</keyword>
<protein>
    <submittedName>
        <fullName evidence="2">Uncharacterized protein</fullName>
    </submittedName>
</protein>
<gene>
    <name evidence="2" type="ORF">H8710_02350</name>
</gene>
<evidence type="ECO:0000313" key="2">
    <source>
        <dbReference type="EMBL" id="MBC8558905.1"/>
    </source>
</evidence>
<dbReference type="RefSeq" id="WP_249293803.1">
    <property type="nucleotide sequence ID" value="NZ_JACRSV010000001.1"/>
</dbReference>
<comment type="caution">
    <text evidence="2">The sequence shown here is derived from an EMBL/GenBank/DDBJ whole genome shotgun (WGS) entry which is preliminary data.</text>
</comment>
<dbReference type="CDD" id="cd19958">
    <property type="entry name" value="pyocin_knob"/>
    <property type="match status" value="1"/>
</dbReference>
<sequence>MRFKVEGREIKQHDTMIGVTGDNQVEVYEFELPRIYNGVDLYSSGIAYVLFKSSCGEPGYVPISEDDRKLEGDRMILTWRVGNQVTQTEGFLHVALKFSGLESELWHSLPTRFIVAGTIQDASPQPAVFARSNLMLRTANPDTEPPITITERKINIPTAIQNIAVQNDENSEEVKLILPRFFDGNDLSLYTITMVCQNSENGRSIVSFSPQVGNSEITLWWTLKPPQTSYPGKLNLQLKVEGNGADGSHFLWQSEGDSAVNILRALDGEPVIPVTPDIYDQFLTQASSLVQEAKGYSESASSSASSALSSKNAAKTHETNAANSASEASASANAANASAQSAAQSATASQNSATAAENSASDAQASATSAANSATASESSAGEAMLFATNAQGYAAQAEASKNSAAQSATAAAASAEMFEQAILVTDWNDAIKPGFYYSDNNAANVPTFEGAAGGTGLYGLVFSYGEQVRQVVMPRFGSGCKIRFCGGPFTWYPWMQFAPNATTDTAGFMSAADKAKLDGVESNANNYVHPTDSGNKHVPHGGESGQILRWNSDGEAIWDNEVDAYTKSDSRQAFANAFVGEKSGAMVILPDVAENTLLLKAAVQGATTEVLANPEAEKSPDNIASISGVEPTKVTVCGKNLLPYKFESDTQTSFGITATKNADGSITIQGVNDGTGASSIYLARSNLEIRLPAGTYTLSAGTLPSGVSFYITPGYKTGTFTLQEAAEFTIAYFNISLNTDLSAGITVYPQLEVGSTATSYEPYTGSDYPLLALEPLMSLSNGVCDEYDAVTGVETRRIGKKTLDGTENWNILSDQCNETSSFFYLGLPMGGGIVDCTHLICRTIVSGSETYTYDGIYGNAVGGTLYIRLNHSHNITTAEGLKEWLAAQHAAGTPVTIYYELQTPTTTQHDPQTVPAVYPTTTVYADAGEIDVAYNRDSNKIINQLTSAIIALGGTLDV</sequence>
<proteinExistence type="predicted"/>
<dbReference type="EMBL" id="JACRSV010000001">
    <property type="protein sequence ID" value="MBC8558905.1"/>
    <property type="molecule type" value="Genomic_DNA"/>
</dbReference>
<dbReference type="AlphaFoldDB" id="A0A926E3L9"/>
<accession>A0A926E3L9</accession>
<reference evidence="2" key="1">
    <citation type="submission" date="2020-08" db="EMBL/GenBank/DDBJ databases">
        <title>Genome public.</title>
        <authorList>
            <person name="Liu C."/>
            <person name="Sun Q."/>
        </authorList>
    </citation>
    <scope>NUCLEOTIDE SEQUENCE</scope>
    <source>
        <strain evidence="2">NSJ-33</strain>
    </source>
</reference>